<evidence type="ECO:0000313" key="3">
    <source>
        <dbReference type="Proteomes" id="UP000799438"/>
    </source>
</evidence>
<name>A0A6A6AXI9_9PEZI</name>
<organism evidence="2 3">
    <name type="scientific">Aplosporella prunicola CBS 121167</name>
    <dbReference type="NCBI Taxonomy" id="1176127"/>
    <lineage>
        <taxon>Eukaryota</taxon>
        <taxon>Fungi</taxon>
        <taxon>Dikarya</taxon>
        <taxon>Ascomycota</taxon>
        <taxon>Pezizomycotina</taxon>
        <taxon>Dothideomycetes</taxon>
        <taxon>Dothideomycetes incertae sedis</taxon>
        <taxon>Botryosphaeriales</taxon>
        <taxon>Aplosporellaceae</taxon>
        <taxon>Aplosporella</taxon>
    </lineage>
</organism>
<reference evidence="2" key="1">
    <citation type="journal article" date="2020" name="Stud. Mycol.">
        <title>101 Dothideomycetes genomes: a test case for predicting lifestyles and emergence of pathogens.</title>
        <authorList>
            <person name="Haridas S."/>
            <person name="Albert R."/>
            <person name="Binder M."/>
            <person name="Bloem J."/>
            <person name="Labutti K."/>
            <person name="Salamov A."/>
            <person name="Andreopoulos B."/>
            <person name="Baker S."/>
            <person name="Barry K."/>
            <person name="Bills G."/>
            <person name="Bluhm B."/>
            <person name="Cannon C."/>
            <person name="Castanera R."/>
            <person name="Culley D."/>
            <person name="Daum C."/>
            <person name="Ezra D."/>
            <person name="Gonzalez J."/>
            <person name="Henrissat B."/>
            <person name="Kuo A."/>
            <person name="Liang C."/>
            <person name="Lipzen A."/>
            <person name="Lutzoni F."/>
            <person name="Magnuson J."/>
            <person name="Mondo S."/>
            <person name="Nolan M."/>
            <person name="Ohm R."/>
            <person name="Pangilinan J."/>
            <person name="Park H.-J."/>
            <person name="Ramirez L."/>
            <person name="Alfaro M."/>
            <person name="Sun H."/>
            <person name="Tritt A."/>
            <person name="Yoshinaga Y."/>
            <person name="Zwiers L.-H."/>
            <person name="Turgeon B."/>
            <person name="Goodwin S."/>
            <person name="Spatafora J."/>
            <person name="Crous P."/>
            <person name="Grigoriev I."/>
        </authorList>
    </citation>
    <scope>NUCLEOTIDE SEQUENCE</scope>
    <source>
        <strain evidence="2">CBS 121167</strain>
    </source>
</reference>
<feature type="region of interest" description="Disordered" evidence="1">
    <location>
        <begin position="135"/>
        <end position="181"/>
    </location>
</feature>
<evidence type="ECO:0000256" key="1">
    <source>
        <dbReference type="SAM" id="MobiDB-lite"/>
    </source>
</evidence>
<dbReference type="AlphaFoldDB" id="A0A6A6AXI9"/>
<protein>
    <submittedName>
        <fullName evidence="2">Uncharacterized protein</fullName>
    </submittedName>
</protein>
<dbReference type="Proteomes" id="UP000799438">
    <property type="component" value="Unassembled WGS sequence"/>
</dbReference>
<accession>A0A6A6AXI9</accession>
<keyword evidence="3" id="KW-1185">Reference proteome</keyword>
<sequence>MAKTRKKKQMHHIRERSAWTARPQCWRHIRGMEKITEQKDRSDDHSCNDSKDSTRAAIVTSEDLTSVPTEPGLVDDVKHSLTDHTFFVDGFHARDVQKVGVQAITRHLLASGLATTKQQQNNPDFAPVSIVAPADTDPGPVLRSGTGKTKPAPASRLNAANGSKGAATKANAKSASRYSHDSRTQITLLHWFQPRDRRAAHMTAYRRRSRSLQLLRRTTLAFGSE</sequence>
<dbReference type="GeneID" id="54303998"/>
<evidence type="ECO:0000313" key="2">
    <source>
        <dbReference type="EMBL" id="KAF2136672.1"/>
    </source>
</evidence>
<dbReference type="EMBL" id="ML995514">
    <property type="protein sequence ID" value="KAF2136672.1"/>
    <property type="molecule type" value="Genomic_DNA"/>
</dbReference>
<gene>
    <name evidence="2" type="ORF">K452DRAFT_362364</name>
</gene>
<dbReference type="RefSeq" id="XP_033392390.1">
    <property type="nucleotide sequence ID" value="XM_033546492.1"/>
</dbReference>
<proteinExistence type="predicted"/>